<feature type="domain" description="Heterokaryon incompatibility" evidence="1">
    <location>
        <begin position="196"/>
        <end position="337"/>
    </location>
</feature>
<dbReference type="Proteomes" id="UP000799771">
    <property type="component" value="Unassembled WGS sequence"/>
</dbReference>
<protein>
    <submittedName>
        <fullName evidence="2">HET-domain-containing protein</fullName>
    </submittedName>
</protein>
<keyword evidence="3" id="KW-1185">Reference proteome</keyword>
<name>A0A6A6AG98_9PLEO</name>
<evidence type="ECO:0000259" key="1">
    <source>
        <dbReference type="Pfam" id="PF06985"/>
    </source>
</evidence>
<evidence type="ECO:0000313" key="3">
    <source>
        <dbReference type="Proteomes" id="UP000799771"/>
    </source>
</evidence>
<organism evidence="2 3">
    <name type="scientific">Dothidotthia symphoricarpi CBS 119687</name>
    <dbReference type="NCBI Taxonomy" id="1392245"/>
    <lineage>
        <taxon>Eukaryota</taxon>
        <taxon>Fungi</taxon>
        <taxon>Dikarya</taxon>
        <taxon>Ascomycota</taxon>
        <taxon>Pezizomycotina</taxon>
        <taxon>Dothideomycetes</taxon>
        <taxon>Pleosporomycetidae</taxon>
        <taxon>Pleosporales</taxon>
        <taxon>Dothidotthiaceae</taxon>
        <taxon>Dothidotthia</taxon>
    </lineage>
</organism>
<reference evidence="2" key="1">
    <citation type="journal article" date="2020" name="Stud. Mycol.">
        <title>101 Dothideomycetes genomes: a test case for predicting lifestyles and emergence of pathogens.</title>
        <authorList>
            <person name="Haridas S."/>
            <person name="Albert R."/>
            <person name="Binder M."/>
            <person name="Bloem J."/>
            <person name="Labutti K."/>
            <person name="Salamov A."/>
            <person name="Andreopoulos B."/>
            <person name="Baker S."/>
            <person name="Barry K."/>
            <person name="Bills G."/>
            <person name="Bluhm B."/>
            <person name="Cannon C."/>
            <person name="Castanera R."/>
            <person name="Culley D."/>
            <person name="Daum C."/>
            <person name="Ezra D."/>
            <person name="Gonzalez J."/>
            <person name="Henrissat B."/>
            <person name="Kuo A."/>
            <person name="Liang C."/>
            <person name="Lipzen A."/>
            <person name="Lutzoni F."/>
            <person name="Magnuson J."/>
            <person name="Mondo S."/>
            <person name="Nolan M."/>
            <person name="Ohm R."/>
            <person name="Pangilinan J."/>
            <person name="Park H.-J."/>
            <person name="Ramirez L."/>
            <person name="Alfaro M."/>
            <person name="Sun H."/>
            <person name="Tritt A."/>
            <person name="Yoshinaga Y."/>
            <person name="Zwiers L.-H."/>
            <person name="Turgeon B."/>
            <person name="Goodwin S."/>
            <person name="Spatafora J."/>
            <person name="Crous P."/>
            <person name="Grigoriev I."/>
        </authorList>
    </citation>
    <scope>NUCLEOTIDE SEQUENCE</scope>
    <source>
        <strain evidence="2">CBS 119687</strain>
    </source>
</reference>
<dbReference type="PANTHER" id="PTHR33112">
    <property type="entry name" value="DOMAIN PROTEIN, PUTATIVE-RELATED"/>
    <property type="match status" value="1"/>
</dbReference>
<sequence>MAKAANTSLLPVPLRSKRSISATAVSEFQATKWNTEDLCPQCRAIDLRTIRTGSVRIEQGSTCPLCLFFASIALARDVKAVADTAVKLRFVLDPFYPRGKISRQYPACISVSGLRFIHPLNDDDGIFGQLVRFRPLEKNYINTDLLKEWITFCEDHHSFCSSPSTENLRWHPENSNVKVIDCTTRKIIPAPPDLRYVALSYVWGGPPTQENPIIESCEDSLDLLPEPLPNTIEDAIKVTTQLGFRYLWVDKYCINQSVVRELQHQLSIMDKIYNWASLTIVAAAGDNSSFGLPGVGSRPRITHSVNINGTTWVSGSLNFKDAVQESPWSKRGWTYQEAYFSRRSLMFTEEQVVFECGGGSCCEFLDIDLRNMSSYHHGLIHGGMSHKVPRMNLSEHLIAYTGRELTNSSDALNAMRGLLRSFASSTKPVYQYWGIPINPEAFSVEREVPYCKNQTYLALGHGLAWYTYTNQATTRGSEFPSWSWAGWNSPVAWSVDLSDDDDNAPSCFYVEKNNGTTEVLTEELIASISLEQEYEMSGYTKFLRIEALVLEVKFSYFREGTSKVFSYMNYAITSTMSSRTEPQPEHDTKYWELFLTPKVDEQDELYIALRDHRVFSCIILNSKYGLVVWMQNGVYERVGLLKMAPHRQTSSAYPQPGTLDDLKHHFPSTRREIRIG</sequence>
<dbReference type="PANTHER" id="PTHR33112:SF1">
    <property type="entry name" value="HETEROKARYON INCOMPATIBILITY DOMAIN-CONTAINING PROTEIN"/>
    <property type="match status" value="1"/>
</dbReference>
<dbReference type="EMBL" id="ML977505">
    <property type="protein sequence ID" value="KAF2130145.1"/>
    <property type="molecule type" value="Genomic_DNA"/>
</dbReference>
<dbReference type="OrthoDB" id="5428863at2759"/>
<dbReference type="Pfam" id="PF06985">
    <property type="entry name" value="HET"/>
    <property type="match status" value="1"/>
</dbReference>
<dbReference type="GeneID" id="54407104"/>
<evidence type="ECO:0000313" key="2">
    <source>
        <dbReference type="EMBL" id="KAF2130145.1"/>
    </source>
</evidence>
<gene>
    <name evidence="2" type="ORF">P153DRAFT_356783</name>
</gene>
<proteinExistence type="predicted"/>
<dbReference type="RefSeq" id="XP_033524532.1">
    <property type="nucleotide sequence ID" value="XM_033666672.1"/>
</dbReference>
<accession>A0A6A6AG98</accession>
<dbReference type="AlphaFoldDB" id="A0A6A6AG98"/>
<dbReference type="InterPro" id="IPR010730">
    <property type="entry name" value="HET"/>
</dbReference>